<sequence>MALRGLRVVEMAGLAPAPLAGMILADFGASVIRVDKTNQPSVVLDTLARNKRSIAVNLKQRAGVEIVQDLCTTADVLLEPYRPGVMEKLGLGPQVCLARNPRLVYARLTGFGQTGSLAHRAGHDINYLAISGVLSMLGRKESNPVPPINLLADFAGGSLVCVVGILMALLERTFSNKGQVVDSAMVDGVAYLSSFLLNTQKIGIWTGDRGSNMLDSGAHFYDTYRTSDGKYMSVGALEPQFYQALLEGLGISDEDLPPQMDYTTWPSMKERFGALFATKTQAQWTAIFRDVDACVEPVLSMEEAAAHPHNRQRSIHMHHREGNFESMPAPKLDRTPASPGSFAQPEVGQHTVEILKELNCSNKVVEELLASNTVFQSKSRANL</sequence>
<dbReference type="InterPro" id="IPR044855">
    <property type="entry name" value="CoA-Trfase_III_dom3_sf"/>
</dbReference>
<organism evidence="4 5">
    <name type="scientific">Geodia barretti</name>
    <name type="common">Barrett's horny sponge</name>
    <dbReference type="NCBI Taxonomy" id="519541"/>
    <lineage>
        <taxon>Eukaryota</taxon>
        <taxon>Metazoa</taxon>
        <taxon>Porifera</taxon>
        <taxon>Demospongiae</taxon>
        <taxon>Heteroscleromorpha</taxon>
        <taxon>Tetractinellida</taxon>
        <taxon>Astrophorina</taxon>
        <taxon>Geodiidae</taxon>
        <taxon>Geodia</taxon>
    </lineage>
</organism>
<dbReference type="Gene3D" id="3.40.50.10540">
    <property type="entry name" value="Crotonobetainyl-coa:carnitine coa-transferase, domain 1"/>
    <property type="match status" value="1"/>
</dbReference>
<protein>
    <submittedName>
        <fullName evidence="4">Alpha-methylacyl-CoA racemase</fullName>
    </submittedName>
</protein>
<dbReference type="Gene3D" id="3.30.1540.10">
    <property type="entry name" value="formyl-coa transferase, domain 3"/>
    <property type="match status" value="1"/>
</dbReference>
<evidence type="ECO:0000313" key="4">
    <source>
        <dbReference type="EMBL" id="CAI8048943.1"/>
    </source>
</evidence>
<dbReference type="AlphaFoldDB" id="A0AA35TIZ3"/>
<dbReference type="Pfam" id="PF02515">
    <property type="entry name" value="CoA_transf_3"/>
    <property type="match status" value="1"/>
</dbReference>
<evidence type="ECO:0000313" key="5">
    <source>
        <dbReference type="Proteomes" id="UP001174909"/>
    </source>
</evidence>
<comment type="caution">
    <text evidence="4">The sequence shown here is derived from an EMBL/GenBank/DDBJ whole genome shotgun (WGS) entry which is preliminary data.</text>
</comment>
<dbReference type="FunFam" id="3.30.1540.10:FF:000004">
    <property type="entry name" value="Probable alpha-methylacyl-CoA racemase mcr"/>
    <property type="match status" value="1"/>
</dbReference>
<dbReference type="InterPro" id="IPR003673">
    <property type="entry name" value="CoA-Trfase_fam_III"/>
</dbReference>
<comment type="similarity">
    <text evidence="1">Belongs to the CoA-transferase III family.</text>
</comment>
<evidence type="ECO:0000256" key="3">
    <source>
        <dbReference type="SAM" id="MobiDB-lite"/>
    </source>
</evidence>
<name>A0AA35TIZ3_GEOBA</name>
<dbReference type="GO" id="GO:0016853">
    <property type="term" value="F:isomerase activity"/>
    <property type="evidence" value="ECO:0007669"/>
    <property type="project" value="UniProtKB-KW"/>
</dbReference>
<evidence type="ECO:0000256" key="1">
    <source>
        <dbReference type="ARBA" id="ARBA00008383"/>
    </source>
</evidence>
<gene>
    <name evidence="4" type="ORF">GBAR_LOCUS26966</name>
</gene>
<proteinExistence type="inferred from homology"/>
<feature type="region of interest" description="Disordered" evidence="3">
    <location>
        <begin position="323"/>
        <end position="343"/>
    </location>
</feature>
<dbReference type="InterPro" id="IPR050509">
    <property type="entry name" value="CoA-transferase_III"/>
</dbReference>
<dbReference type="SUPFAM" id="SSF89796">
    <property type="entry name" value="CoA-transferase family III (CaiB/BaiF)"/>
    <property type="match status" value="1"/>
</dbReference>
<evidence type="ECO:0000256" key="2">
    <source>
        <dbReference type="ARBA" id="ARBA00023235"/>
    </source>
</evidence>
<keyword evidence="2" id="KW-0413">Isomerase</keyword>
<reference evidence="4" key="1">
    <citation type="submission" date="2023-03" db="EMBL/GenBank/DDBJ databases">
        <authorList>
            <person name="Steffen K."/>
            <person name="Cardenas P."/>
        </authorList>
    </citation>
    <scope>NUCLEOTIDE SEQUENCE</scope>
</reference>
<dbReference type="PANTHER" id="PTHR48228">
    <property type="entry name" value="SUCCINYL-COA--D-CITRAMALATE COA-TRANSFERASE"/>
    <property type="match status" value="1"/>
</dbReference>
<keyword evidence="5" id="KW-1185">Reference proteome</keyword>
<dbReference type="EMBL" id="CASHTH010003761">
    <property type="protein sequence ID" value="CAI8048943.1"/>
    <property type="molecule type" value="Genomic_DNA"/>
</dbReference>
<dbReference type="InterPro" id="IPR023606">
    <property type="entry name" value="CoA-Trfase_III_dom_1_sf"/>
</dbReference>
<accession>A0AA35TIZ3</accession>
<dbReference type="Proteomes" id="UP001174909">
    <property type="component" value="Unassembled WGS sequence"/>
</dbReference>
<dbReference type="PANTHER" id="PTHR48228:SF5">
    <property type="entry name" value="ALPHA-METHYLACYL-COA RACEMASE"/>
    <property type="match status" value="1"/>
</dbReference>